<keyword evidence="2" id="KW-1185">Reference proteome</keyword>
<accession>A0A314Y036</accession>
<keyword evidence="1" id="KW-0808">Transferase</keyword>
<evidence type="ECO:0000313" key="2">
    <source>
        <dbReference type="Proteomes" id="UP000250321"/>
    </source>
</evidence>
<organism evidence="1 2">
    <name type="scientific">Prunus yedoensis var. nudiflora</name>
    <dbReference type="NCBI Taxonomy" id="2094558"/>
    <lineage>
        <taxon>Eukaryota</taxon>
        <taxon>Viridiplantae</taxon>
        <taxon>Streptophyta</taxon>
        <taxon>Embryophyta</taxon>
        <taxon>Tracheophyta</taxon>
        <taxon>Spermatophyta</taxon>
        <taxon>Magnoliopsida</taxon>
        <taxon>eudicotyledons</taxon>
        <taxon>Gunneridae</taxon>
        <taxon>Pentapetalae</taxon>
        <taxon>rosids</taxon>
        <taxon>fabids</taxon>
        <taxon>Rosales</taxon>
        <taxon>Rosaceae</taxon>
        <taxon>Amygdaloideae</taxon>
        <taxon>Amygdaleae</taxon>
        <taxon>Prunus</taxon>
    </lineage>
</organism>
<dbReference type="AlphaFoldDB" id="A0A314Y036"/>
<reference evidence="1 2" key="1">
    <citation type="submission" date="2018-02" db="EMBL/GenBank/DDBJ databases">
        <title>Draft genome of wild Prunus yedoensis var. nudiflora.</title>
        <authorList>
            <person name="Baek S."/>
            <person name="Kim J.-H."/>
            <person name="Choi K."/>
            <person name="Kim G.-B."/>
            <person name="Cho A."/>
            <person name="Jang H."/>
            <person name="Shin C.-H."/>
            <person name="Yu H.-J."/>
            <person name="Mun J.-H."/>
        </authorList>
    </citation>
    <scope>NUCLEOTIDE SEQUENCE [LARGE SCALE GENOMIC DNA]</scope>
    <source>
        <strain evidence="2">cv. Jeju island</strain>
        <tissue evidence="1">Leaf</tissue>
    </source>
</reference>
<comment type="caution">
    <text evidence="1">The sequence shown here is derived from an EMBL/GenBank/DDBJ whole genome shotgun (WGS) entry which is preliminary data.</text>
</comment>
<dbReference type="GO" id="GO:0016301">
    <property type="term" value="F:kinase activity"/>
    <property type="evidence" value="ECO:0007669"/>
    <property type="project" value="UniProtKB-KW"/>
</dbReference>
<gene>
    <name evidence="1" type="ORF">Pyn_10079</name>
</gene>
<dbReference type="EMBL" id="PJQY01001977">
    <property type="protein sequence ID" value="PQP97410.1"/>
    <property type="molecule type" value="Genomic_DNA"/>
</dbReference>
<keyword evidence="1" id="KW-0418">Kinase</keyword>
<evidence type="ECO:0000313" key="1">
    <source>
        <dbReference type="EMBL" id="PQP97410.1"/>
    </source>
</evidence>
<protein>
    <submittedName>
        <fullName evidence="1">eIF-2-alpha kinase GCN2-like</fullName>
    </submittedName>
</protein>
<proteinExistence type="predicted"/>
<dbReference type="Proteomes" id="UP000250321">
    <property type="component" value="Unassembled WGS sequence"/>
</dbReference>
<sequence length="127" mass="14587">MENWIRKHTGIFPWVSCKAWYIFGEKDSSTVIYCLALQRVPLALRRSKAWGDFGCAQCFDVEGEIKDLKGAKDITVEMVKAVDPKLKNDLKRTAKTSFEGLWNKNPSITASKILQKMLRNFRKPNYG</sequence>
<dbReference type="OrthoDB" id="914100at2759"/>
<name>A0A314Y036_PRUYE</name>